<evidence type="ECO:0000313" key="2">
    <source>
        <dbReference type="EMBL" id="CAD9254562.1"/>
    </source>
</evidence>
<gene>
    <name evidence="2" type="ORF">PPAR1163_LOCUS12929</name>
    <name evidence="3" type="ORF">PPAR1163_LOCUS12930</name>
</gene>
<dbReference type="GO" id="GO:0071479">
    <property type="term" value="P:cellular response to ionizing radiation"/>
    <property type="evidence" value="ECO:0007669"/>
    <property type="project" value="TreeGrafter"/>
</dbReference>
<evidence type="ECO:0008006" key="4">
    <source>
        <dbReference type="Google" id="ProtNLM"/>
    </source>
</evidence>
<protein>
    <recommendedName>
        <fullName evidence="4">Checkpoint protein</fullName>
    </recommendedName>
</protein>
<evidence type="ECO:0000256" key="1">
    <source>
        <dbReference type="SAM" id="MobiDB-lite"/>
    </source>
</evidence>
<dbReference type="PANTHER" id="PTHR15237">
    <property type="entry name" value="DNA REPAIR PROTEIN RAD9"/>
    <property type="match status" value="1"/>
</dbReference>
<dbReference type="Pfam" id="PF04139">
    <property type="entry name" value="Rad9"/>
    <property type="match status" value="1"/>
</dbReference>
<dbReference type="EMBL" id="HBGJ01019962">
    <property type="protein sequence ID" value="CAD9254563.1"/>
    <property type="molecule type" value="Transcribed_RNA"/>
</dbReference>
<organism evidence="3">
    <name type="scientific">Phaeomonas parva</name>
    <dbReference type="NCBI Taxonomy" id="124430"/>
    <lineage>
        <taxon>Eukaryota</taxon>
        <taxon>Sar</taxon>
        <taxon>Stramenopiles</taxon>
        <taxon>Ochrophyta</taxon>
        <taxon>Pinguiophyceae</taxon>
        <taxon>Pinguiochrysidales</taxon>
        <taxon>Pinguiochrysidaceae</taxon>
        <taxon>Phaeomonas</taxon>
    </lineage>
</organism>
<proteinExistence type="predicted"/>
<dbReference type="InterPro" id="IPR007268">
    <property type="entry name" value="Rad9/Ddc1"/>
</dbReference>
<evidence type="ECO:0000313" key="3">
    <source>
        <dbReference type="EMBL" id="CAD9254563.1"/>
    </source>
</evidence>
<dbReference type="AlphaFoldDB" id="A0A6U4FY96"/>
<dbReference type="Gene3D" id="3.70.10.10">
    <property type="match status" value="1"/>
</dbReference>
<dbReference type="GO" id="GO:0030896">
    <property type="term" value="C:checkpoint clamp complex"/>
    <property type="evidence" value="ECO:0007669"/>
    <property type="project" value="InterPro"/>
</dbReference>
<dbReference type="EMBL" id="HBGJ01019961">
    <property type="protein sequence ID" value="CAD9254562.1"/>
    <property type="molecule type" value="Transcribed_RNA"/>
</dbReference>
<dbReference type="GO" id="GO:0000076">
    <property type="term" value="P:DNA replication checkpoint signaling"/>
    <property type="evidence" value="ECO:0007669"/>
    <property type="project" value="TreeGrafter"/>
</dbReference>
<accession>A0A6U4FY96</accession>
<name>A0A6U4FY96_9STRA</name>
<dbReference type="InterPro" id="IPR046938">
    <property type="entry name" value="DNA_clamp_sf"/>
</dbReference>
<feature type="region of interest" description="Disordered" evidence="1">
    <location>
        <begin position="274"/>
        <end position="299"/>
    </location>
</feature>
<reference evidence="3" key="1">
    <citation type="submission" date="2021-01" db="EMBL/GenBank/DDBJ databases">
        <authorList>
            <person name="Corre E."/>
            <person name="Pelletier E."/>
            <person name="Niang G."/>
            <person name="Scheremetjew M."/>
            <person name="Finn R."/>
            <person name="Kale V."/>
            <person name="Holt S."/>
            <person name="Cochrane G."/>
            <person name="Meng A."/>
            <person name="Brown T."/>
            <person name="Cohen L."/>
        </authorList>
    </citation>
    <scope>NUCLEOTIDE SEQUENCE</scope>
    <source>
        <strain evidence="3">CCMP2877</strain>
    </source>
</reference>
<dbReference type="GO" id="GO:0031573">
    <property type="term" value="P:mitotic intra-S DNA damage checkpoint signaling"/>
    <property type="evidence" value="ECO:0007669"/>
    <property type="project" value="TreeGrafter"/>
</dbReference>
<dbReference type="PANTHER" id="PTHR15237:SF0">
    <property type="entry name" value="CELL CYCLE CHECKPOINT CONTROL PROTEIN"/>
    <property type="match status" value="1"/>
</dbReference>
<dbReference type="SUPFAM" id="SSF55979">
    <property type="entry name" value="DNA clamp"/>
    <property type="match status" value="1"/>
</dbReference>
<dbReference type="GO" id="GO:0006281">
    <property type="term" value="P:DNA repair"/>
    <property type="evidence" value="ECO:0007669"/>
    <property type="project" value="TreeGrafter"/>
</dbReference>
<sequence length="299" mass="31865">MDVSIAAAHLKEFAQALVCLGKVGHELSLVCGGDALHVRALNSAKSAFMAVRFSAFESLEGADFSCTILAKPVVTCLRSLRRVTRLRIYLEDDAGPEPHLVFQLIGAHGVVRCHRLTIGDGEVLHAMFDDAGASRFVSPPVTFSALLEHVHGTDELLAVVRPDTLRLKSYHNPAVAEARGGRSGGSGRPANLQKALQTEMSIAATEFDEYHYAGPPEGLQMVFCFREVKALMSFCDSVEADHLAMSFHAGSRPLQFAAQKDVLDVELIMSTMEGRQSASGGGGGVAAAEPTPSSMSNTG</sequence>